<feature type="domain" description="SWIM-type" evidence="3">
    <location>
        <begin position="63"/>
        <end position="97"/>
    </location>
</feature>
<feature type="compositionally biased region" description="Pro residues" evidence="2">
    <location>
        <begin position="119"/>
        <end position="135"/>
    </location>
</feature>
<dbReference type="GO" id="GO:0008270">
    <property type="term" value="F:zinc ion binding"/>
    <property type="evidence" value="ECO:0007669"/>
    <property type="project" value="InterPro"/>
</dbReference>
<dbReference type="InterPro" id="IPR038718">
    <property type="entry name" value="SNF2-like_sf"/>
</dbReference>
<evidence type="ECO:0000259" key="3">
    <source>
        <dbReference type="PROSITE" id="PS50966"/>
    </source>
</evidence>
<feature type="domain" description="Helicase ATP-binding" evidence="4">
    <location>
        <begin position="672"/>
        <end position="833"/>
    </location>
</feature>
<dbReference type="GO" id="GO:0005524">
    <property type="term" value="F:ATP binding"/>
    <property type="evidence" value="ECO:0007669"/>
    <property type="project" value="InterPro"/>
</dbReference>
<dbReference type="CDD" id="cd18793">
    <property type="entry name" value="SF2_C_SNF"/>
    <property type="match status" value="1"/>
</dbReference>
<dbReference type="SMART" id="SM00490">
    <property type="entry name" value="HELICc"/>
    <property type="match status" value="1"/>
</dbReference>
<gene>
    <name evidence="6" type="ORF">UFOPK2761_03324</name>
</gene>
<dbReference type="PROSITE" id="PS51194">
    <property type="entry name" value="HELICASE_CTER"/>
    <property type="match status" value="1"/>
</dbReference>
<dbReference type="Pfam" id="PF00176">
    <property type="entry name" value="SNF2-rel_dom"/>
    <property type="match status" value="1"/>
</dbReference>
<dbReference type="PROSITE" id="PS51192">
    <property type="entry name" value="HELICASE_ATP_BIND_1"/>
    <property type="match status" value="1"/>
</dbReference>
<dbReference type="PROSITE" id="PS50966">
    <property type="entry name" value="ZF_SWIM"/>
    <property type="match status" value="1"/>
</dbReference>
<protein>
    <submittedName>
        <fullName evidence="6">Unannotated protein</fullName>
    </submittedName>
</protein>
<dbReference type="InterPro" id="IPR001650">
    <property type="entry name" value="Helicase_C-like"/>
</dbReference>
<sequence>MDLATLALLDDAVLAREFDGGSWSRGRQYAAAGHVHEVGLEEDGDLLHLDGQVAGTHDYLVGITVHGSASRPRVDGECSCPVGWNCKHVVAVLLTARDARDAREDRQVPSQPPVARVPVPVPAWRPPPPPPPSPPTWGQLLDGALADPRGSDVGEPSPLALQVELRAPDPIGPGRGYVLPPTVLLRPLRRGARDNWVKTGATWNDVPSLRFSGRFDAEQVAVLHELRDLRSMSAHYARAGDGLDVADLGSALWPLLRRVRESGLVVVPVAPLHSLVLDEEVALDLDVRDVGEETLVEVVVRGRERPPGSRLRVYGEPGHGVLLVEPAQEGRGRWTARLAPLSHRPTHAVRRLADQPEPVRVPAADRERFRSAYLPRLRRRAPVVSSDESVALPEVPVPRLVLGVTWRAADRVGLSWHWRYAAAGRTRECGLHAEDTLDDLRDPAAERAVLASLALDEHGHRLLRRAGAGSPLLADVLLGRGDVLTFVHQVLPGLEAGGAVLVEEHGERPDYREAVEDPQIRFEVVERTEDDGPDADGPTDWLDLEVVIEVDDEQVPLATVLEALTLEHEVVFLPSGRYVRTDHPALTRLAETVRAAGEIVPSPKEDGRLRVSHHDLGSWGELAELGIVDRQAEQWVRSARALRDLTELPQVEPTGLASALRPYQLDGFRWLAFLWESGLGGVLADDMGLGKTLQTLALVSHATARGAGRFLVVAPTSVVPGWVSEAARHVPGLRVRAVTGTARKRGTSIAEEAEGVDVLVTSYTLLRLESEAYAALEWGGLVLDEAHQVKNHQGKTYKAVRSLDVPFRLGLTGTPFENRLMELWSLLSIVTPGLYPWPRTFVDQVVNPVEKRGDAEALARFRRRIRPFLLRRTKELVAADLPPKQEQVLEVALETKHRKVYDAHLQRERQEVLGLVEDFERNRIAIFGALTRLRQLSLDPALVDTAHEGVGSAKTDVLVDHLHELAAEGHRALVFSQFTSFLTRVRARLDAEGIASTYLDGSTRDRAAVLEEFRTGDAPVFLISLKAGGVGLTLTEADYVFVLDPWWNPAVEAQAVDRAHRIGQQRPVHVYRLVATDTIEEKVMELKARKAALFQQVVDGDGALSGAVTADDVRALFGA</sequence>
<dbReference type="InterPro" id="IPR000330">
    <property type="entry name" value="SNF2_N"/>
</dbReference>
<dbReference type="PANTHER" id="PTHR10799">
    <property type="entry name" value="SNF2/RAD54 HELICASE FAMILY"/>
    <property type="match status" value="1"/>
</dbReference>
<dbReference type="Gene3D" id="3.40.50.300">
    <property type="entry name" value="P-loop containing nucleotide triphosphate hydrolases"/>
    <property type="match status" value="1"/>
</dbReference>
<evidence type="ECO:0000313" key="6">
    <source>
        <dbReference type="EMBL" id="CAB4769852.1"/>
    </source>
</evidence>
<evidence type="ECO:0000259" key="5">
    <source>
        <dbReference type="PROSITE" id="PS51194"/>
    </source>
</evidence>
<dbReference type="InterPro" id="IPR014001">
    <property type="entry name" value="Helicase_ATP-bd"/>
</dbReference>
<dbReference type="InterPro" id="IPR027417">
    <property type="entry name" value="P-loop_NTPase"/>
</dbReference>
<feature type="domain" description="Helicase C-terminal" evidence="5">
    <location>
        <begin position="957"/>
        <end position="1105"/>
    </location>
</feature>
<dbReference type="Pfam" id="PF04434">
    <property type="entry name" value="SWIM"/>
    <property type="match status" value="1"/>
</dbReference>
<evidence type="ECO:0000256" key="2">
    <source>
        <dbReference type="SAM" id="MobiDB-lite"/>
    </source>
</evidence>
<accession>A0A6J6VC10</accession>
<dbReference type="Pfam" id="PF00271">
    <property type="entry name" value="Helicase_C"/>
    <property type="match status" value="1"/>
</dbReference>
<organism evidence="6">
    <name type="scientific">freshwater metagenome</name>
    <dbReference type="NCBI Taxonomy" id="449393"/>
    <lineage>
        <taxon>unclassified sequences</taxon>
        <taxon>metagenomes</taxon>
        <taxon>ecological metagenomes</taxon>
    </lineage>
</organism>
<dbReference type="SMART" id="SM00487">
    <property type="entry name" value="DEXDc"/>
    <property type="match status" value="1"/>
</dbReference>
<keyword evidence="1" id="KW-0378">Hydrolase</keyword>
<dbReference type="AlphaFoldDB" id="A0A6J6VC10"/>
<dbReference type="InterPro" id="IPR049730">
    <property type="entry name" value="SNF2/RAD54-like_C"/>
</dbReference>
<name>A0A6J6VC10_9ZZZZ</name>
<dbReference type="EMBL" id="CAEZYQ010000045">
    <property type="protein sequence ID" value="CAB4769852.1"/>
    <property type="molecule type" value="Genomic_DNA"/>
</dbReference>
<dbReference type="SUPFAM" id="SSF52540">
    <property type="entry name" value="P-loop containing nucleoside triphosphate hydrolases"/>
    <property type="match status" value="2"/>
</dbReference>
<evidence type="ECO:0000259" key="4">
    <source>
        <dbReference type="PROSITE" id="PS51192"/>
    </source>
</evidence>
<dbReference type="InterPro" id="IPR007527">
    <property type="entry name" value="Znf_SWIM"/>
</dbReference>
<proteinExistence type="predicted"/>
<dbReference type="Gene3D" id="3.40.50.10810">
    <property type="entry name" value="Tandem AAA-ATPase domain"/>
    <property type="match status" value="1"/>
</dbReference>
<feature type="region of interest" description="Disordered" evidence="2">
    <location>
        <begin position="102"/>
        <end position="138"/>
    </location>
</feature>
<dbReference type="GO" id="GO:0016787">
    <property type="term" value="F:hydrolase activity"/>
    <property type="evidence" value="ECO:0007669"/>
    <property type="project" value="UniProtKB-KW"/>
</dbReference>
<evidence type="ECO:0000256" key="1">
    <source>
        <dbReference type="ARBA" id="ARBA00022801"/>
    </source>
</evidence>
<reference evidence="6" key="1">
    <citation type="submission" date="2020-05" db="EMBL/GenBank/DDBJ databases">
        <authorList>
            <person name="Chiriac C."/>
            <person name="Salcher M."/>
            <person name="Ghai R."/>
            <person name="Kavagutti S V."/>
        </authorList>
    </citation>
    <scope>NUCLEOTIDE SEQUENCE</scope>
</reference>